<feature type="region of interest" description="Disordered" evidence="4">
    <location>
        <begin position="393"/>
        <end position="426"/>
    </location>
</feature>
<feature type="compositionally biased region" description="Basic and acidic residues" evidence="4">
    <location>
        <begin position="1"/>
        <end position="11"/>
    </location>
</feature>
<dbReference type="InterPro" id="IPR033712">
    <property type="entry name" value="Pumilio_RNA-bd"/>
</dbReference>
<feature type="compositionally biased region" description="Polar residues" evidence="4">
    <location>
        <begin position="243"/>
        <end position="278"/>
    </location>
</feature>
<feature type="repeat" description="Pumilio" evidence="3">
    <location>
        <begin position="539"/>
        <end position="574"/>
    </location>
</feature>
<feature type="repeat" description="Pumilio" evidence="3">
    <location>
        <begin position="683"/>
        <end position="718"/>
    </location>
</feature>
<feature type="domain" description="PUM-HD" evidence="5">
    <location>
        <begin position="518"/>
        <end position="855"/>
    </location>
</feature>
<feature type="region of interest" description="Disordered" evidence="4">
    <location>
        <begin position="86"/>
        <end position="164"/>
    </location>
</feature>
<dbReference type="PROSITE" id="PS50302">
    <property type="entry name" value="PUM"/>
    <property type="match status" value="7"/>
</dbReference>
<feature type="region of interest" description="Disordered" evidence="4">
    <location>
        <begin position="1"/>
        <end position="44"/>
    </location>
</feature>
<feature type="region of interest" description="Disordered" evidence="4">
    <location>
        <begin position="859"/>
        <end position="887"/>
    </location>
</feature>
<dbReference type="GO" id="GO:0003730">
    <property type="term" value="F:mRNA 3'-UTR binding"/>
    <property type="evidence" value="ECO:0007669"/>
    <property type="project" value="TreeGrafter"/>
</dbReference>
<feature type="repeat" description="Pumilio" evidence="3">
    <location>
        <begin position="611"/>
        <end position="646"/>
    </location>
</feature>
<feature type="compositionally biased region" description="Polar residues" evidence="4">
    <location>
        <begin position="399"/>
        <end position="417"/>
    </location>
</feature>
<dbReference type="AlphaFoldDB" id="A0A517LME8"/>
<dbReference type="PANTHER" id="PTHR12537">
    <property type="entry name" value="RNA BINDING PROTEIN PUMILIO-RELATED"/>
    <property type="match status" value="1"/>
</dbReference>
<dbReference type="Pfam" id="PF00806">
    <property type="entry name" value="PUF"/>
    <property type="match status" value="7"/>
</dbReference>
<protein>
    <recommendedName>
        <fullName evidence="5">PUM-HD domain-containing protein</fullName>
    </recommendedName>
</protein>
<feature type="repeat" description="Pumilio" evidence="3">
    <location>
        <begin position="575"/>
        <end position="610"/>
    </location>
</feature>
<evidence type="ECO:0000256" key="4">
    <source>
        <dbReference type="SAM" id="MobiDB-lite"/>
    </source>
</evidence>
<dbReference type="SMART" id="SM00025">
    <property type="entry name" value="Pumilio"/>
    <property type="match status" value="8"/>
</dbReference>
<keyword evidence="7" id="KW-1185">Reference proteome</keyword>
<dbReference type="Gene3D" id="1.25.10.10">
    <property type="entry name" value="Leucine-rich Repeat Variant"/>
    <property type="match status" value="1"/>
</dbReference>
<dbReference type="EMBL" id="CP042200">
    <property type="protein sequence ID" value="QDS76818.1"/>
    <property type="molecule type" value="Genomic_DNA"/>
</dbReference>
<evidence type="ECO:0000313" key="6">
    <source>
        <dbReference type="EMBL" id="QDS76818.1"/>
    </source>
</evidence>
<dbReference type="GO" id="GO:0005737">
    <property type="term" value="C:cytoplasm"/>
    <property type="evidence" value="ECO:0007669"/>
    <property type="project" value="TreeGrafter"/>
</dbReference>
<gene>
    <name evidence="6" type="ORF">FKW77_002762</name>
</gene>
<evidence type="ECO:0000256" key="3">
    <source>
        <dbReference type="PROSITE-ProRule" id="PRU00317"/>
    </source>
</evidence>
<accession>A0A517LME8</accession>
<feature type="compositionally biased region" description="Polar residues" evidence="4">
    <location>
        <begin position="92"/>
        <end position="133"/>
    </location>
</feature>
<feature type="compositionally biased region" description="Polar residues" evidence="4">
    <location>
        <begin position="287"/>
        <end position="315"/>
    </location>
</feature>
<evidence type="ECO:0000313" key="7">
    <source>
        <dbReference type="Proteomes" id="UP000316270"/>
    </source>
</evidence>
<dbReference type="InterPro" id="IPR011989">
    <property type="entry name" value="ARM-like"/>
</dbReference>
<dbReference type="SUPFAM" id="SSF48371">
    <property type="entry name" value="ARM repeat"/>
    <property type="match status" value="1"/>
</dbReference>
<dbReference type="Proteomes" id="UP000316270">
    <property type="component" value="Chromosome 16"/>
</dbReference>
<dbReference type="STRING" id="50376.A0A517LME8"/>
<evidence type="ECO:0000259" key="5">
    <source>
        <dbReference type="PROSITE" id="PS50303"/>
    </source>
</evidence>
<dbReference type="GO" id="GO:0000288">
    <property type="term" value="P:nuclear-transcribed mRNA catabolic process, deadenylation-dependent decay"/>
    <property type="evidence" value="ECO:0007669"/>
    <property type="project" value="TreeGrafter"/>
</dbReference>
<dbReference type="PROSITE" id="PS50303">
    <property type="entry name" value="PUM_HD"/>
    <property type="match status" value="1"/>
</dbReference>
<feature type="repeat" description="Pumilio" evidence="3">
    <location>
        <begin position="755"/>
        <end position="790"/>
    </location>
</feature>
<feature type="compositionally biased region" description="Polar residues" evidence="4">
    <location>
        <begin position="866"/>
        <end position="875"/>
    </location>
</feature>
<reference evidence="6 7" key="1">
    <citation type="submission" date="2019-07" db="EMBL/GenBank/DDBJ databases">
        <title>Finished genome of Venturia effusa.</title>
        <authorList>
            <person name="Young C.A."/>
            <person name="Cox M.P."/>
            <person name="Ganley A.R.D."/>
            <person name="David W.J."/>
        </authorList>
    </citation>
    <scope>NUCLEOTIDE SEQUENCE [LARGE SCALE GENOMIC DNA]</scope>
    <source>
        <strain evidence="7">albino</strain>
    </source>
</reference>
<feature type="region of interest" description="Disordered" evidence="4">
    <location>
        <begin position="330"/>
        <end position="379"/>
    </location>
</feature>
<comment type="function">
    <text evidence="2">RNA-binding nucleolar protein required for pre-rRNA processing. Involved in production of 18S rRNA and assembly of small ribosomal subunit.</text>
</comment>
<dbReference type="InterPro" id="IPR001313">
    <property type="entry name" value="Pumilio_RNA-bd_rpt"/>
</dbReference>
<feature type="repeat" description="Pumilio" evidence="3">
    <location>
        <begin position="792"/>
        <end position="829"/>
    </location>
</feature>
<dbReference type="InterPro" id="IPR033133">
    <property type="entry name" value="PUM-HD"/>
</dbReference>
<sequence>MARPDKEDMTKRSAVLPALYSNGTNSGGTNQNSTHYRASTKSTNSKSVASIGFEALATQNDAAVAQNGMNGFAMSRPTMNDRFMRASDESRTPGSNSPWMNSWASSRSATRESSQTREIPSLGSRANNESKTGSMIALSDPDIWNDVPASSQPPARSVRTSPVRRDSIYSVQDVSSSSSTSQNMFFGARKVYQRPTNGSFDYQEKQHTDGSADMFRHQARLSDDNSQFRGLTNAWNNPPPALQSPTDGYNGKTSSFAPSQNGSREFNLPPSRNGNDYQITELGRFGSPSTLSRSRSDHTAISTPTNGFGKSPLEQNGLQQHDLAGQFTDMSISNSRNGLHHGNSYGNTLTSERSHSHPPRILAYGHDESPLDNGARHVQSDTPNVLQASFRQRQPDSRFGQSVPNSSSLPGLLQDSSPRAGPTYQGYQDPPTIAALTLQLQQQQQQQMQLQQQQMMLLHQHQRYRGPYAPHQPSRMNPQQQYQYSTIPMQTGLVAPAAIPPQSTLASTYLHGSNESTEITRISTKLAEFKEMNKNKHTDIFDHVVEFSGDQNGSRFIQSRLETANSDEKERLVQEILPEVVQLSMDVFGNYVVQMLFKHCDQAQKRALANKLKGHMYSLSIGQYACRVVQDALSHILSNQQHELAKELEPHLERLAKNVNANHVLQVSIQVLDAQWVQTVLAAFHHKIYSLARDQYGCRVIQRLLENCDESAQRRIFEELHPHIVVIIGDNYGNYVAQNMMKFGNAEDRNKIIAAVKGCLLDFAKNKYASNVVEKCLTYGSSEGRRELMEVAIQNPDHLCQLIQDPFGNYVVQQFLLILEGDDRRKFVANVQPQLLKAKEIGSGKQIAAVEKLMHTDCTAERQMHKSATSSTSDTKPADAAIHSNPS</sequence>
<feature type="compositionally biased region" description="Basic and acidic residues" evidence="4">
    <location>
        <begin position="365"/>
        <end position="379"/>
    </location>
</feature>
<dbReference type="CDD" id="cd07920">
    <property type="entry name" value="Pumilio"/>
    <property type="match status" value="1"/>
</dbReference>
<organism evidence="6 7">
    <name type="scientific">Venturia effusa</name>
    <dbReference type="NCBI Taxonomy" id="50376"/>
    <lineage>
        <taxon>Eukaryota</taxon>
        <taxon>Fungi</taxon>
        <taxon>Dikarya</taxon>
        <taxon>Ascomycota</taxon>
        <taxon>Pezizomycotina</taxon>
        <taxon>Dothideomycetes</taxon>
        <taxon>Pleosporomycetidae</taxon>
        <taxon>Venturiales</taxon>
        <taxon>Venturiaceae</taxon>
        <taxon>Venturia</taxon>
    </lineage>
</organism>
<name>A0A517LME8_9PEZI</name>
<dbReference type="InterPro" id="IPR016024">
    <property type="entry name" value="ARM-type_fold"/>
</dbReference>
<feature type="region of interest" description="Disordered" evidence="4">
    <location>
        <begin position="228"/>
        <end position="315"/>
    </location>
</feature>
<feature type="compositionally biased region" description="Low complexity" evidence="4">
    <location>
        <begin position="21"/>
        <end position="34"/>
    </location>
</feature>
<proteinExistence type="predicted"/>
<evidence type="ECO:0000256" key="1">
    <source>
        <dbReference type="ARBA" id="ARBA00022737"/>
    </source>
</evidence>
<feature type="repeat" description="Pumilio" evidence="3">
    <location>
        <begin position="719"/>
        <end position="754"/>
    </location>
</feature>
<keyword evidence="1" id="KW-0677">Repeat</keyword>
<feature type="compositionally biased region" description="Polar residues" evidence="4">
    <location>
        <begin position="35"/>
        <end position="44"/>
    </location>
</feature>
<dbReference type="PANTHER" id="PTHR12537:SF12">
    <property type="entry name" value="MATERNAL PROTEIN PUMILIO"/>
    <property type="match status" value="1"/>
</dbReference>
<evidence type="ECO:0000256" key="2">
    <source>
        <dbReference type="ARBA" id="ARBA00024893"/>
    </source>
</evidence>
<feature type="compositionally biased region" description="Polar residues" evidence="4">
    <location>
        <begin position="148"/>
        <end position="160"/>
    </location>
</feature>
<dbReference type="OrthoDB" id="668540at2759"/>